<dbReference type="Pfam" id="PF07282">
    <property type="entry name" value="Cas12f1-like_TNB"/>
    <property type="match status" value="1"/>
</dbReference>
<dbReference type="AlphaFoldDB" id="A0A0E3S5G9"/>
<evidence type="ECO:0000259" key="2">
    <source>
        <dbReference type="Pfam" id="PF07282"/>
    </source>
</evidence>
<dbReference type="STRING" id="1434111.MSLAZ_1206"/>
<dbReference type="PATRIC" id="fig|1434111.4.peg.1556"/>
<dbReference type="InterPro" id="IPR010095">
    <property type="entry name" value="Cas12f1-like_TNB"/>
</dbReference>
<dbReference type="GeneID" id="69101526"/>
<keyword evidence="4" id="KW-1185">Reference proteome</keyword>
<protein>
    <recommendedName>
        <fullName evidence="2">Cas12f1-like TNB domain-containing protein</fullName>
    </recommendedName>
</protein>
<accession>A0A0E3S5G9</accession>
<evidence type="ECO:0000313" key="3">
    <source>
        <dbReference type="EMBL" id="AKB74467.1"/>
    </source>
</evidence>
<dbReference type="HOGENOM" id="CLU_032903_13_1_2"/>
<reference evidence="3 4" key="1">
    <citation type="submission" date="2014-07" db="EMBL/GenBank/DDBJ databases">
        <title>Methanogenic archaea and the global carbon cycle.</title>
        <authorList>
            <person name="Henriksen J.R."/>
            <person name="Luke J."/>
            <person name="Reinhart S."/>
            <person name="Benedict M.N."/>
            <person name="Youngblut N.D."/>
            <person name="Metcalf M.E."/>
            <person name="Whitaker R.J."/>
            <person name="Metcalf W.W."/>
        </authorList>
    </citation>
    <scope>NUCLEOTIDE SEQUENCE [LARGE SCALE GENOMIC DNA]</scope>
    <source>
        <strain evidence="3 4">Z-7289</strain>
    </source>
</reference>
<keyword evidence="1" id="KW-0238">DNA-binding</keyword>
<dbReference type="Proteomes" id="UP000033072">
    <property type="component" value="Chromosome"/>
</dbReference>
<organism evidence="3 4">
    <name type="scientific">Methanosarcina lacustris Z-7289</name>
    <dbReference type="NCBI Taxonomy" id="1434111"/>
    <lineage>
        <taxon>Archaea</taxon>
        <taxon>Methanobacteriati</taxon>
        <taxon>Methanobacteriota</taxon>
        <taxon>Stenosarchaea group</taxon>
        <taxon>Methanomicrobia</taxon>
        <taxon>Methanosarcinales</taxon>
        <taxon>Methanosarcinaceae</taxon>
        <taxon>Methanosarcina</taxon>
    </lineage>
</organism>
<feature type="domain" description="Cas12f1-like TNB" evidence="2">
    <location>
        <begin position="1"/>
        <end position="66"/>
    </location>
</feature>
<dbReference type="RefSeq" id="WP_052722874.1">
    <property type="nucleotide sequence ID" value="NZ_CP009515.1"/>
</dbReference>
<evidence type="ECO:0000313" key="4">
    <source>
        <dbReference type="Proteomes" id="UP000033072"/>
    </source>
</evidence>
<proteinExistence type="predicted"/>
<dbReference type="GO" id="GO:0003677">
    <property type="term" value="F:DNA binding"/>
    <property type="evidence" value="ECO:0007669"/>
    <property type="project" value="UniProtKB-KW"/>
</dbReference>
<dbReference type="KEGG" id="mls:MSLAZ_1206"/>
<evidence type="ECO:0000256" key="1">
    <source>
        <dbReference type="ARBA" id="ARBA00023125"/>
    </source>
</evidence>
<gene>
    <name evidence="3" type="ORF">MSLAZ_1206</name>
</gene>
<sequence length="97" mass="10636">MIQSKAQEVNIEVILQEESHTSKCSFLDNEPVEHKAKYVGRRVKIGLFKSATGIIINADVNGALNIIRKATPKAFADGVEGVGLHPKRCLITSFEDT</sequence>
<dbReference type="EMBL" id="CP009515">
    <property type="protein sequence ID" value="AKB74467.1"/>
    <property type="molecule type" value="Genomic_DNA"/>
</dbReference>
<name>A0A0E3S5G9_9EURY</name>